<dbReference type="OrthoDB" id="4146344at2"/>
<evidence type="ECO:0000259" key="1">
    <source>
        <dbReference type="Pfam" id="PF09836"/>
    </source>
</evidence>
<comment type="caution">
    <text evidence="2">The sequence shown here is derived from an EMBL/GenBank/DDBJ whole genome shotgun (WGS) entry which is preliminary data.</text>
</comment>
<dbReference type="Gene3D" id="1.10.150.690">
    <property type="entry name" value="DUF2063"/>
    <property type="match status" value="1"/>
</dbReference>
<organism evidence="2 3">
    <name type="scientific">Teichococcus coralli</name>
    <dbReference type="NCBI Taxonomy" id="2545983"/>
    <lineage>
        <taxon>Bacteria</taxon>
        <taxon>Pseudomonadati</taxon>
        <taxon>Pseudomonadota</taxon>
        <taxon>Alphaproteobacteria</taxon>
        <taxon>Acetobacterales</taxon>
        <taxon>Roseomonadaceae</taxon>
        <taxon>Roseomonas</taxon>
    </lineage>
</organism>
<keyword evidence="3" id="KW-1185">Reference proteome</keyword>
<protein>
    <submittedName>
        <fullName evidence="2">DUF2063 domain-containing protein</fullName>
    </submittedName>
</protein>
<sequence length="249" mass="25744">MNAAAFQAGFARALLDPEAAPPTGLRAAPGADLARRFAVYRNNVAHGLIAALALRHPAVQRLVGKDFFAGMARAFVQHHPPRSPVLLEYGDGFPEFVAGFPPAAGLPYLADVARLEAARVGAYHAADVPPLRLEAVADAAQDAPLRLALHPAARLLRSPHPVVTLWAMNAGEMPLGPVASWEGEEALVTRPDLQVLVHRLPPGGAGFAMALGTGAGLADAAAHCPPGFSQMGTLAILLRTGALVEGGAA</sequence>
<dbReference type="AlphaFoldDB" id="A0A845B724"/>
<proteinExistence type="predicted"/>
<evidence type="ECO:0000313" key="3">
    <source>
        <dbReference type="Proteomes" id="UP000460715"/>
    </source>
</evidence>
<feature type="domain" description="Putative DNA-binding" evidence="1">
    <location>
        <begin position="6"/>
        <end position="97"/>
    </location>
</feature>
<dbReference type="InterPro" id="IPR044922">
    <property type="entry name" value="DUF2063_N_sf"/>
</dbReference>
<gene>
    <name evidence="2" type="ORF">E0493_00790</name>
</gene>
<name>A0A845B724_9PROT</name>
<dbReference type="EMBL" id="SNVJ01000001">
    <property type="protein sequence ID" value="MXP61884.1"/>
    <property type="molecule type" value="Genomic_DNA"/>
</dbReference>
<dbReference type="RefSeq" id="WP_160935004.1">
    <property type="nucleotide sequence ID" value="NZ_SNVJ01000001.1"/>
</dbReference>
<reference evidence="2 3" key="1">
    <citation type="submission" date="2019-03" db="EMBL/GenBank/DDBJ databases">
        <title>Roseomonas sp. a novel Roseomonas species isolated from Sea whip Gorgonian.</title>
        <authorList>
            <person name="Li F."/>
            <person name="Pan X."/>
            <person name="Huang S."/>
            <person name="Li Z."/>
            <person name="Meng B."/>
        </authorList>
    </citation>
    <scope>NUCLEOTIDE SEQUENCE [LARGE SCALE GENOMIC DNA]</scope>
    <source>
        <strain evidence="2 3">M0104</strain>
    </source>
</reference>
<dbReference type="Proteomes" id="UP000460715">
    <property type="component" value="Unassembled WGS sequence"/>
</dbReference>
<evidence type="ECO:0000313" key="2">
    <source>
        <dbReference type="EMBL" id="MXP61884.1"/>
    </source>
</evidence>
<dbReference type="Pfam" id="PF09836">
    <property type="entry name" value="DUF2063"/>
    <property type="match status" value="1"/>
</dbReference>
<dbReference type="InterPro" id="IPR018640">
    <property type="entry name" value="DUF2063"/>
</dbReference>
<accession>A0A845B724</accession>